<keyword evidence="3" id="KW-1134">Transmembrane beta strand</keyword>
<dbReference type="InterPro" id="IPR036942">
    <property type="entry name" value="Beta-barrel_TonB_sf"/>
</dbReference>
<keyword evidence="6" id="KW-0472">Membrane</keyword>
<gene>
    <name evidence="10" type="ORF">RYS15_12160</name>
</gene>
<dbReference type="SUPFAM" id="SSF56935">
    <property type="entry name" value="Porins"/>
    <property type="match status" value="1"/>
</dbReference>
<dbReference type="PANTHER" id="PTHR30069:SF49">
    <property type="entry name" value="OUTER MEMBRANE PROTEIN C"/>
    <property type="match status" value="1"/>
</dbReference>
<dbReference type="Pfam" id="PF00593">
    <property type="entry name" value="TonB_dep_Rec_b-barrel"/>
    <property type="match status" value="1"/>
</dbReference>
<evidence type="ECO:0000256" key="2">
    <source>
        <dbReference type="ARBA" id="ARBA00022448"/>
    </source>
</evidence>
<keyword evidence="2" id="KW-0813">Transport</keyword>
<evidence type="ECO:0000256" key="8">
    <source>
        <dbReference type="SAM" id="SignalP"/>
    </source>
</evidence>
<dbReference type="RefSeq" id="WP_316973995.1">
    <property type="nucleotide sequence ID" value="NZ_JAWIIJ010000007.1"/>
</dbReference>
<dbReference type="EMBL" id="JAWIIJ010000007">
    <property type="protein sequence ID" value="MDV2079443.1"/>
    <property type="molecule type" value="Genomic_DNA"/>
</dbReference>
<evidence type="ECO:0000256" key="5">
    <source>
        <dbReference type="ARBA" id="ARBA00023077"/>
    </source>
</evidence>
<evidence type="ECO:0000256" key="1">
    <source>
        <dbReference type="ARBA" id="ARBA00004571"/>
    </source>
</evidence>
<comment type="caution">
    <text evidence="10">The sequence shown here is derived from an EMBL/GenBank/DDBJ whole genome shotgun (WGS) entry which is preliminary data.</text>
</comment>
<reference evidence="10 11" key="1">
    <citation type="submission" date="2023-10" db="EMBL/GenBank/DDBJ databases">
        <title>Characteristics and mechanism of a salt-tolerant marine origin heterotrophic nitrifying- aerobic denitrifying bacteria Marinobacter xestospongiae HN1.</title>
        <authorList>
            <person name="Qi R."/>
        </authorList>
    </citation>
    <scope>NUCLEOTIDE SEQUENCE [LARGE SCALE GENOMIC DNA]</scope>
    <source>
        <strain evidence="10 11">HN1</strain>
    </source>
</reference>
<dbReference type="Gene3D" id="2.40.170.20">
    <property type="entry name" value="TonB-dependent receptor, beta-barrel domain"/>
    <property type="match status" value="1"/>
</dbReference>
<keyword evidence="7" id="KW-0998">Cell outer membrane</keyword>
<evidence type="ECO:0000256" key="4">
    <source>
        <dbReference type="ARBA" id="ARBA00022692"/>
    </source>
</evidence>
<evidence type="ECO:0000259" key="9">
    <source>
        <dbReference type="Pfam" id="PF00593"/>
    </source>
</evidence>
<name>A0ABU3VYT9_9GAMM</name>
<keyword evidence="10" id="KW-0675">Receptor</keyword>
<evidence type="ECO:0000256" key="7">
    <source>
        <dbReference type="ARBA" id="ARBA00023237"/>
    </source>
</evidence>
<keyword evidence="5" id="KW-0798">TonB box</keyword>
<organism evidence="10 11">
    <name type="scientific">Marinobacter xestospongiae</name>
    <dbReference type="NCBI Taxonomy" id="994319"/>
    <lineage>
        <taxon>Bacteria</taxon>
        <taxon>Pseudomonadati</taxon>
        <taxon>Pseudomonadota</taxon>
        <taxon>Gammaproteobacteria</taxon>
        <taxon>Pseudomonadales</taxon>
        <taxon>Marinobacteraceae</taxon>
        <taxon>Marinobacter</taxon>
    </lineage>
</organism>
<keyword evidence="8" id="KW-0732">Signal</keyword>
<evidence type="ECO:0000313" key="11">
    <source>
        <dbReference type="Proteomes" id="UP001269819"/>
    </source>
</evidence>
<comment type="subcellular location">
    <subcellularLocation>
        <location evidence="1">Cell outer membrane</location>
        <topology evidence="1">Multi-pass membrane protein</topology>
    </subcellularLocation>
</comment>
<feature type="signal peptide" evidence="8">
    <location>
        <begin position="1"/>
        <end position="24"/>
    </location>
</feature>
<feature type="domain" description="TonB-dependent receptor-like beta-barrel" evidence="9">
    <location>
        <begin position="190"/>
        <end position="627"/>
    </location>
</feature>
<feature type="chain" id="PRO_5046236269" evidence="8">
    <location>
        <begin position="25"/>
        <end position="666"/>
    </location>
</feature>
<evidence type="ECO:0000256" key="6">
    <source>
        <dbReference type="ARBA" id="ARBA00023136"/>
    </source>
</evidence>
<dbReference type="PANTHER" id="PTHR30069">
    <property type="entry name" value="TONB-DEPENDENT OUTER MEMBRANE RECEPTOR"/>
    <property type="match status" value="1"/>
</dbReference>
<evidence type="ECO:0000313" key="10">
    <source>
        <dbReference type="EMBL" id="MDV2079443.1"/>
    </source>
</evidence>
<accession>A0ABU3VYT9</accession>
<evidence type="ECO:0000256" key="3">
    <source>
        <dbReference type="ARBA" id="ARBA00022452"/>
    </source>
</evidence>
<dbReference type="InterPro" id="IPR039426">
    <property type="entry name" value="TonB-dep_rcpt-like"/>
</dbReference>
<dbReference type="InterPro" id="IPR000531">
    <property type="entry name" value="Beta-barrel_TonB"/>
</dbReference>
<dbReference type="Proteomes" id="UP001269819">
    <property type="component" value="Unassembled WGS sequence"/>
</dbReference>
<proteinExistence type="predicted"/>
<keyword evidence="4" id="KW-0812">Transmembrane</keyword>
<sequence>MKAVHRLTLVWLAGGVALPLVSVAGEPATALPLIQVTGDRWQSPASEVLVPEPVARLAGDASVSLSRMGGRGLDPIIRGQGRDRVDVLLDGIRVEGACPNRMDPATSRLSSALTPLLDVRTTNQTLRWGPITGGQIMATTAAPRFADGVFTGHLTAGGSDNGSGSIINGSAALGNDRSWVRLAGGHDKADDYDDGDGNQIRSAFTNREGRLDAGWTADNGFYLQGLLRRQQERDVKYAGSGMDAPKTDTDIARLTLGSPVGSGDWKLVAWQADVDHRMDSVSLRTSGMAMVTDSQTRTQGLRLTLDQTASAQTGWATGLDLERNNWAAERFGGDDLAMLTSVIWPDVDRDRVGLFAEASHRLTRHWQLGGGVRYDRVEMSPDSADKPFGMGMMSNSAATIYQQVYGTTELEQTDHNISAFLDSRWQFKPGHALEVTASRSVRSPGVTERYLASWSMMPAKRWVGNPALDTEKHHKLELALEGREGALSWRPAIWVDQVADFILRTRNADQLSVYRNVDARLLGAEAEVSWHHGPWQLASTLATVRGTNRDSNSALPQIPPLQFSQTLDWHNRGHQLGIEWQLARRQDRVDLGSGQDADTSPGYGVINLTGLHPLMEGLSLTWAVDNLFDKTWAPHVSRANTDPFNPEAIRVHEPGRTLRAALTARW</sequence>
<keyword evidence="11" id="KW-1185">Reference proteome</keyword>
<protein>
    <submittedName>
        <fullName evidence="10">TonB-dependent receptor</fullName>
    </submittedName>
</protein>